<protein>
    <submittedName>
        <fullName evidence="1">(apollo) hypothetical protein</fullName>
    </submittedName>
</protein>
<comment type="caution">
    <text evidence="1">The sequence shown here is derived from an EMBL/GenBank/DDBJ whole genome shotgun (WGS) entry which is preliminary data.</text>
</comment>
<dbReference type="Proteomes" id="UP000691718">
    <property type="component" value="Unassembled WGS sequence"/>
</dbReference>
<dbReference type="EMBL" id="CAJQZP010001367">
    <property type="protein sequence ID" value="CAG5041999.1"/>
    <property type="molecule type" value="Genomic_DNA"/>
</dbReference>
<dbReference type="AlphaFoldDB" id="A0A8S3XY24"/>
<reference evidence="1" key="1">
    <citation type="submission" date="2021-04" db="EMBL/GenBank/DDBJ databases">
        <authorList>
            <person name="Tunstrom K."/>
        </authorList>
    </citation>
    <scope>NUCLEOTIDE SEQUENCE</scope>
</reference>
<accession>A0A8S3XY24</accession>
<organism evidence="1 2">
    <name type="scientific">Parnassius apollo</name>
    <name type="common">Apollo butterfly</name>
    <name type="synonym">Papilio apollo</name>
    <dbReference type="NCBI Taxonomy" id="110799"/>
    <lineage>
        <taxon>Eukaryota</taxon>
        <taxon>Metazoa</taxon>
        <taxon>Ecdysozoa</taxon>
        <taxon>Arthropoda</taxon>
        <taxon>Hexapoda</taxon>
        <taxon>Insecta</taxon>
        <taxon>Pterygota</taxon>
        <taxon>Neoptera</taxon>
        <taxon>Endopterygota</taxon>
        <taxon>Lepidoptera</taxon>
        <taxon>Glossata</taxon>
        <taxon>Ditrysia</taxon>
        <taxon>Papilionoidea</taxon>
        <taxon>Papilionidae</taxon>
        <taxon>Parnassiinae</taxon>
        <taxon>Parnassini</taxon>
        <taxon>Parnassius</taxon>
        <taxon>Parnassius</taxon>
    </lineage>
</organism>
<sequence>MPCVDGVRECTMHCNAQKEISIYMINLPSEAMANQIQVTVNTKRDRELAAAGKKNDCDSPANTANGVCVCEMLPFTEKLQCEYALFDSV</sequence>
<evidence type="ECO:0000313" key="1">
    <source>
        <dbReference type="EMBL" id="CAG5041999.1"/>
    </source>
</evidence>
<keyword evidence="2" id="KW-1185">Reference proteome</keyword>
<name>A0A8S3XY24_PARAO</name>
<gene>
    <name evidence="1" type="ORF">PAPOLLO_LOCUS22318</name>
</gene>
<proteinExistence type="predicted"/>
<dbReference type="OrthoDB" id="10472072at2759"/>
<evidence type="ECO:0000313" key="2">
    <source>
        <dbReference type="Proteomes" id="UP000691718"/>
    </source>
</evidence>